<dbReference type="EMBL" id="LSRX01000133">
    <property type="protein sequence ID" value="OLQ07696.1"/>
    <property type="molecule type" value="Genomic_DNA"/>
</dbReference>
<protein>
    <submittedName>
        <fullName evidence="2">Uncharacterized protein</fullName>
    </submittedName>
</protein>
<dbReference type="AlphaFoldDB" id="A0A1Q9EJR6"/>
<dbReference type="Proteomes" id="UP000186817">
    <property type="component" value="Unassembled WGS sequence"/>
</dbReference>
<proteinExistence type="predicted"/>
<comment type="caution">
    <text evidence="2">The sequence shown here is derived from an EMBL/GenBank/DDBJ whole genome shotgun (WGS) entry which is preliminary data.</text>
</comment>
<keyword evidence="1" id="KW-0472">Membrane</keyword>
<dbReference type="OrthoDB" id="419718at2759"/>
<gene>
    <name evidence="2" type="ORF">AK812_SmicGene8885</name>
</gene>
<feature type="transmembrane region" description="Helical" evidence="1">
    <location>
        <begin position="226"/>
        <end position="247"/>
    </location>
</feature>
<reference evidence="2 3" key="1">
    <citation type="submission" date="2016-02" db="EMBL/GenBank/DDBJ databases">
        <title>Genome analysis of coral dinoflagellate symbionts highlights evolutionary adaptations to a symbiotic lifestyle.</title>
        <authorList>
            <person name="Aranda M."/>
            <person name="Li Y."/>
            <person name="Liew Y.J."/>
            <person name="Baumgarten S."/>
            <person name="Simakov O."/>
            <person name="Wilson M."/>
            <person name="Piel J."/>
            <person name="Ashoor H."/>
            <person name="Bougouffa S."/>
            <person name="Bajic V.B."/>
            <person name="Ryu T."/>
            <person name="Ravasi T."/>
            <person name="Bayer T."/>
            <person name="Micklem G."/>
            <person name="Kim H."/>
            <person name="Bhak J."/>
            <person name="Lajeunesse T.C."/>
            <person name="Voolstra C.R."/>
        </authorList>
    </citation>
    <scope>NUCLEOTIDE SEQUENCE [LARGE SCALE GENOMIC DNA]</scope>
    <source>
        <strain evidence="2 3">CCMP2467</strain>
    </source>
</reference>
<evidence type="ECO:0000313" key="2">
    <source>
        <dbReference type="EMBL" id="OLQ07696.1"/>
    </source>
</evidence>
<keyword evidence="1" id="KW-0812">Transmembrane</keyword>
<organism evidence="2 3">
    <name type="scientific">Symbiodinium microadriaticum</name>
    <name type="common">Dinoflagellate</name>
    <name type="synonym">Zooxanthella microadriatica</name>
    <dbReference type="NCBI Taxonomy" id="2951"/>
    <lineage>
        <taxon>Eukaryota</taxon>
        <taxon>Sar</taxon>
        <taxon>Alveolata</taxon>
        <taxon>Dinophyceae</taxon>
        <taxon>Suessiales</taxon>
        <taxon>Symbiodiniaceae</taxon>
        <taxon>Symbiodinium</taxon>
    </lineage>
</organism>
<keyword evidence="1" id="KW-1133">Transmembrane helix</keyword>
<evidence type="ECO:0000313" key="3">
    <source>
        <dbReference type="Proteomes" id="UP000186817"/>
    </source>
</evidence>
<keyword evidence="3" id="KW-1185">Reference proteome</keyword>
<sequence>MPAPGAEPAVSSPPEIELKEAQDNIMIPRVAEYLPEKPVQKTGNTKAIETFRNISWMQFSGTFLSLADNVITSDKGVTTGTKENLVNECTNMGLIAALMLTIVLPFSFDNINDWLEEDFPGSGFGFMDGYIGQQLTSSGIENAIGGLNDFTLVCYALSSCGFLVATGLPVLMLLCLGELGTDAGCEEFLRRVGHMTRAPYTLFVAGAFIGTVPSAVRYVLTVKTLPGLILVLIVIVTMTILCLVYTYSYVAGCVRAHNCINEFEELSLSNSEAQQDVETWFEKSGKTRGSVEDCLLDLSGIVVNPSQNSELIVNLDSFSRQCVALHYHKLRAESLGIALSQTDLYNLSCQAQLERAAVSDDVSAGGVEVEVVCSMENCDVSPSTLIWELLTALGSIELNSDALQKVKLQSCTIPEADVFCRRAFRGVRSTVAD</sequence>
<feature type="transmembrane region" description="Helical" evidence="1">
    <location>
        <begin position="155"/>
        <end position="179"/>
    </location>
</feature>
<name>A0A1Q9EJR6_SYMMI</name>
<accession>A0A1Q9EJR6</accession>
<evidence type="ECO:0000256" key="1">
    <source>
        <dbReference type="SAM" id="Phobius"/>
    </source>
</evidence>
<feature type="transmembrane region" description="Helical" evidence="1">
    <location>
        <begin position="200"/>
        <end position="220"/>
    </location>
</feature>